<sequence length="72" mass="7993">MSKELMIKMGNQVRNQLPKGFGFALIVFPSCGPGTSNYISNAQRTDMIKALRETADRIEKNQDFQTPSIGSN</sequence>
<dbReference type="EMBL" id="JAGUCO010000023">
    <property type="protein sequence ID" value="MBS2100413.1"/>
    <property type="molecule type" value="Genomic_DNA"/>
</dbReference>
<evidence type="ECO:0000313" key="1">
    <source>
        <dbReference type="EMBL" id="MBS2100413.1"/>
    </source>
</evidence>
<accession>A0ABS5JZU6</accession>
<evidence type="ECO:0000313" key="2">
    <source>
        <dbReference type="Proteomes" id="UP000708576"/>
    </source>
</evidence>
<gene>
    <name evidence="1" type="ORF">KEM10_19160</name>
</gene>
<dbReference type="RefSeq" id="WP_212218201.1">
    <property type="nucleotide sequence ID" value="NZ_JAGUCO010000023.1"/>
</dbReference>
<keyword evidence="2" id="KW-1185">Reference proteome</keyword>
<dbReference type="Proteomes" id="UP000708576">
    <property type="component" value="Unassembled WGS sequence"/>
</dbReference>
<comment type="caution">
    <text evidence="1">The sequence shown here is derived from an EMBL/GenBank/DDBJ whole genome shotgun (WGS) entry which is preliminary data.</text>
</comment>
<protein>
    <submittedName>
        <fullName evidence="1">Uncharacterized protein</fullName>
    </submittedName>
</protein>
<name>A0ABS5JZU6_9BACT</name>
<reference evidence="1 2" key="1">
    <citation type="journal article" date="2015" name="Int. J. Syst. Evol. Microbiol.">
        <title>Carboxylicivirga linearis sp. nov., isolated from a sea cucumber culture pond.</title>
        <authorList>
            <person name="Wang F.Q."/>
            <person name="Zhou Y.X."/>
            <person name="Lin X.Z."/>
            <person name="Chen G.J."/>
            <person name="Du Z.J."/>
        </authorList>
    </citation>
    <scope>NUCLEOTIDE SEQUENCE [LARGE SCALE GENOMIC DNA]</scope>
    <source>
        <strain evidence="1 2">FB218</strain>
    </source>
</reference>
<proteinExistence type="predicted"/>
<organism evidence="1 2">
    <name type="scientific">Carboxylicivirga linearis</name>
    <dbReference type="NCBI Taxonomy" id="1628157"/>
    <lineage>
        <taxon>Bacteria</taxon>
        <taxon>Pseudomonadati</taxon>
        <taxon>Bacteroidota</taxon>
        <taxon>Bacteroidia</taxon>
        <taxon>Marinilabiliales</taxon>
        <taxon>Marinilabiliaceae</taxon>
        <taxon>Carboxylicivirga</taxon>
    </lineage>
</organism>